<keyword evidence="3 8" id="KW-0963">Cytoplasm</keyword>
<dbReference type="GO" id="GO:0016010">
    <property type="term" value="C:dystrophin-associated glycoprotein complex"/>
    <property type="evidence" value="ECO:0007669"/>
    <property type="project" value="UniProtKB-ARBA"/>
</dbReference>
<name>A0A914C029_9BILA</name>
<sequence length="592" mass="66600">MYAEYDPISRKMWPPNEADTVTNGTQDGGVEDLQTIIDEMRVQDFDSIRFATYRTACKLRFVQTKTNVHLVDIWNMIESFRENGLNAMPTGTQLKTSRLELLLTSVFHNLNKRLPTAQQIDTDKSISMLLSFLLGAYDRQRMGRLTVFAVKVALATFSAGKLVDKLRYIFSQISDSTGIMDHDRFAEFLQHVLALPTAVFEAPTFGFSEQALQQCFKKDEAVNLNHFLDVIMGETCPPCLMWLPLLHRMASVEHVYHPVVCDACQVRSFTGFRYKCQRCTNYQLCQSCFWRGRTSQSHSNEHEMKEYSSYKSPTKQIAHSIHKSLQCMPIMGSKNHKEFSMKPQRPLDLANIVPMTPASARHHPPEPITEWTNHLLPGHYGNGEDMDDEHKLIARYSAKLAGRTSYPSVTHLPSTSGLISGSLEERNMIAHLEEEREQMLRELSSIEQQNLSDSSGHLNGLKERKDELEAKMRVMQQTRRELMQQLEQLMAQLNTNPVPSGMSSAMSLGHFPEPLAGVGSMVSSAFREHSAGPRSMSGAPILGPPRAGSVGTAAQLQGDLLQCVDVITSNIHDLVTELDQATEESQPNGYAY</sequence>
<dbReference type="GO" id="GO:0045202">
    <property type="term" value="C:synapse"/>
    <property type="evidence" value="ECO:0007669"/>
    <property type="project" value="TreeGrafter"/>
</dbReference>
<keyword evidence="4" id="KW-0479">Metal-binding</keyword>
<dbReference type="InterPro" id="IPR011992">
    <property type="entry name" value="EF-hand-dom_pair"/>
</dbReference>
<dbReference type="PANTHER" id="PTHR12268">
    <property type="entry name" value="E3 UBIQUITIN-PROTEIN LIGASE KCMF1"/>
    <property type="match status" value="1"/>
</dbReference>
<keyword evidence="7 10" id="KW-0175">Coiled coil</keyword>
<organism evidence="12 13">
    <name type="scientific">Acrobeloides nanus</name>
    <dbReference type="NCBI Taxonomy" id="290746"/>
    <lineage>
        <taxon>Eukaryota</taxon>
        <taxon>Metazoa</taxon>
        <taxon>Ecdysozoa</taxon>
        <taxon>Nematoda</taxon>
        <taxon>Chromadorea</taxon>
        <taxon>Rhabditida</taxon>
        <taxon>Tylenchina</taxon>
        <taxon>Cephalobomorpha</taxon>
        <taxon>Cephaloboidea</taxon>
        <taxon>Cephalobidae</taxon>
        <taxon>Acrobeloides</taxon>
    </lineage>
</organism>
<dbReference type="InterPro" id="IPR000433">
    <property type="entry name" value="Znf_ZZ"/>
</dbReference>
<evidence type="ECO:0000313" key="13">
    <source>
        <dbReference type="WBParaSite" id="ACRNAN_Path_1399.g5488.t1"/>
    </source>
</evidence>
<dbReference type="Pfam" id="PF00569">
    <property type="entry name" value="ZZ"/>
    <property type="match status" value="1"/>
</dbReference>
<keyword evidence="6" id="KW-0862">Zinc</keyword>
<dbReference type="GO" id="GO:0046716">
    <property type="term" value="P:muscle cell cellular homeostasis"/>
    <property type="evidence" value="ECO:0007669"/>
    <property type="project" value="UniProtKB-ARBA"/>
</dbReference>
<comment type="similarity">
    <text evidence="2 8">Belongs to the dystrophin family. Dystrobrevin subfamily.</text>
</comment>
<evidence type="ECO:0000256" key="8">
    <source>
        <dbReference type="PIRNR" id="PIRNR038204"/>
    </source>
</evidence>
<dbReference type="Proteomes" id="UP000887540">
    <property type="component" value="Unplaced"/>
</dbReference>
<dbReference type="InterPro" id="IPR015153">
    <property type="entry name" value="EF-hand_dom_typ1"/>
</dbReference>
<dbReference type="CDD" id="cd16244">
    <property type="entry name" value="EFh_DTN"/>
    <property type="match status" value="1"/>
</dbReference>
<comment type="subcellular location">
    <subcellularLocation>
        <location evidence="1 8">Cytoplasm</location>
    </subcellularLocation>
</comment>
<dbReference type="GO" id="GO:0050804">
    <property type="term" value="P:modulation of chemical synaptic transmission"/>
    <property type="evidence" value="ECO:0007669"/>
    <property type="project" value="UniProtKB-ARBA"/>
</dbReference>
<evidence type="ECO:0000256" key="5">
    <source>
        <dbReference type="ARBA" id="ARBA00022771"/>
    </source>
</evidence>
<evidence type="ECO:0000256" key="2">
    <source>
        <dbReference type="ARBA" id="ARBA00009563"/>
    </source>
</evidence>
<dbReference type="AlphaFoldDB" id="A0A914C029"/>
<evidence type="ECO:0000256" key="7">
    <source>
        <dbReference type="ARBA" id="ARBA00023054"/>
    </source>
</evidence>
<dbReference type="InterPro" id="IPR050774">
    <property type="entry name" value="KCMF1/Dystrophin"/>
</dbReference>
<dbReference type="SUPFAM" id="SSF47473">
    <property type="entry name" value="EF-hand"/>
    <property type="match status" value="2"/>
</dbReference>
<dbReference type="Pfam" id="PF09068">
    <property type="entry name" value="EF-hand_2"/>
    <property type="match status" value="1"/>
</dbReference>
<evidence type="ECO:0000256" key="6">
    <source>
        <dbReference type="ARBA" id="ARBA00022833"/>
    </source>
</evidence>
<dbReference type="CDD" id="cd02334">
    <property type="entry name" value="ZZ_dystrophin"/>
    <property type="match status" value="1"/>
</dbReference>
<dbReference type="InterPro" id="IPR043145">
    <property type="entry name" value="Znf_ZZ_sf"/>
</dbReference>
<dbReference type="Gene3D" id="1.10.238.10">
    <property type="entry name" value="EF-hand"/>
    <property type="match status" value="2"/>
</dbReference>
<dbReference type="InterPro" id="IPR017432">
    <property type="entry name" value="Distrobrevin"/>
</dbReference>
<reference evidence="13" key="1">
    <citation type="submission" date="2022-11" db="UniProtKB">
        <authorList>
            <consortium name="WormBaseParasite"/>
        </authorList>
    </citation>
    <scope>IDENTIFICATION</scope>
</reference>
<feature type="coiled-coil region" evidence="10">
    <location>
        <begin position="422"/>
        <end position="492"/>
    </location>
</feature>
<feature type="domain" description="ZZ-type" evidence="11">
    <location>
        <begin position="256"/>
        <end position="312"/>
    </location>
</feature>
<dbReference type="Gene3D" id="3.30.60.90">
    <property type="match status" value="1"/>
</dbReference>
<dbReference type="Pfam" id="PF09069">
    <property type="entry name" value="EF-hand_3"/>
    <property type="match status" value="1"/>
</dbReference>
<evidence type="ECO:0000256" key="4">
    <source>
        <dbReference type="ARBA" id="ARBA00022723"/>
    </source>
</evidence>
<accession>A0A914C029</accession>
<keyword evidence="5 9" id="KW-0863">Zinc-finger</keyword>
<dbReference type="CDD" id="cd14686">
    <property type="entry name" value="bZIP"/>
    <property type="match status" value="1"/>
</dbReference>
<dbReference type="SMART" id="SM00291">
    <property type="entry name" value="ZnF_ZZ"/>
    <property type="match status" value="1"/>
</dbReference>
<evidence type="ECO:0000256" key="10">
    <source>
        <dbReference type="SAM" id="Coils"/>
    </source>
</evidence>
<dbReference type="PROSITE" id="PS01357">
    <property type="entry name" value="ZF_ZZ_1"/>
    <property type="match status" value="1"/>
</dbReference>
<evidence type="ECO:0000259" key="11">
    <source>
        <dbReference type="PROSITE" id="PS50135"/>
    </source>
</evidence>
<dbReference type="InterPro" id="IPR015154">
    <property type="entry name" value="EF-hand_dom_typ2"/>
</dbReference>
<dbReference type="GO" id="GO:0005737">
    <property type="term" value="C:cytoplasm"/>
    <property type="evidence" value="ECO:0007669"/>
    <property type="project" value="UniProtKB-SubCell"/>
</dbReference>
<dbReference type="GO" id="GO:0099536">
    <property type="term" value="P:synaptic signaling"/>
    <property type="evidence" value="ECO:0007669"/>
    <property type="project" value="TreeGrafter"/>
</dbReference>
<evidence type="ECO:0000256" key="9">
    <source>
        <dbReference type="PROSITE-ProRule" id="PRU00228"/>
    </source>
</evidence>
<protein>
    <recommendedName>
        <fullName evidence="8">Dystrobrevin</fullName>
    </recommendedName>
</protein>
<dbReference type="GO" id="GO:0008270">
    <property type="term" value="F:zinc ion binding"/>
    <property type="evidence" value="ECO:0007669"/>
    <property type="project" value="UniProtKB-KW"/>
</dbReference>
<dbReference type="WBParaSite" id="ACRNAN_Path_1399.g5488.t1">
    <property type="protein sequence ID" value="ACRNAN_Path_1399.g5488.t1"/>
    <property type="gene ID" value="ACRNAN_Path_1399.g5488"/>
</dbReference>
<dbReference type="PIRSF" id="PIRSF038204">
    <property type="entry name" value="Distrobrevin"/>
    <property type="match status" value="1"/>
</dbReference>
<evidence type="ECO:0000313" key="12">
    <source>
        <dbReference type="Proteomes" id="UP000887540"/>
    </source>
</evidence>
<proteinExistence type="inferred from homology"/>
<evidence type="ECO:0000256" key="1">
    <source>
        <dbReference type="ARBA" id="ARBA00004496"/>
    </source>
</evidence>
<keyword evidence="12" id="KW-1185">Reference proteome</keyword>
<dbReference type="PROSITE" id="PS50135">
    <property type="entry name" value="ZF_ZZ_2"/>
    <property type="match status" value="1"/>
</dbReference>
<dbReference type="PANTHER" id="PTHR12268:SF27">
    <property type="entry name" value="DYSTROBREVIN, ISOFORM F"/>
    <property type="match status" value="1"/>
</dbReference>
<evidence type="ECO:0000256" key="3">
    <source>
        <dbReference type="ARBA" id="ARBA00022490"/>
    </source>
</evidence>
<dbReference type="SUPFAM" id="SSF57850">
    <property type="entry name" value="RING/U-box"/>
    <property type="match status" value="1"/>
</dbReference>